<proteinExistence type="predicted"/>
<name>A0A9X7M3N2_BACCE</name>
<dbReference type="Proteomes" id="UP000321735">
    <property type="component" value="Chromosome"/>
</dbReference>
<evidence type="ECO:0000313" key="2">
    <source>
        <dbReference type="Proteomes" id="UP000321735"/>
    </source>
</evidence>
<gene>
    <name evidence="1" type="ORF">D0437_32735</name>
</gene>
<reference evidence="1 2" key="1">
    <citation type="journal article" date="2019" name="Ecotoxicol. Environ. Saf.">
        <title>Microbial characterization of heavy metal resistant bacterial strains isolated from an electroplating wastewater treatment plant.</title>
        <authorList>
            <person name="Cai X."/>
            <person name="Zheng X."/>
            <person name="Zhang D."/>
            <person name="Iqbal W."/>
            <person name="Liu C."/>
            <person name="Yang B."/>
            <person name="Zhao X."/>
            <person name="Lu X."/>
            <person name="Mao Y."/>
        </authorList>
    </citation>
    <scope>NUCLEOTIDE SEQUENCE [LARGE SCALE GENOMIC DNA]</scope>
    <source>
        <strain evidence="1 2">Co1-1</strain>
    </source>
</reference>
<sequence>MNPKETRIRILDLQDQYCQICEYQTNPLKECVQQRCEVGMELKRLASLLFIESPERKSKETWDSICKQATQLYAQGFGANHISNELGCSRSALRDQLKTRGLWSGKTQSEIQEQSRQKWDNWCYRAKQLREKGWSYPKIAQHLKIPASNLRNQMRKRKLDADR</sequence>
<accession>A0A9X7M3N2</accession>
<protein>
    <recommendedName>
        <fullName evidence="3">Zinc-finger domain-containing protein</fullName>
    </recommendedName>
</protein>
<organism evidence="1 2">
    <name type="scientific">Bacillus cereus</name>
    <dbReference type="NCBI Taxonomy" id="1396"/>
    <lineage>
        <taxon>Bacteria</taxon>
        <taxon>Bacillati</taxon>
        <taxon>Bacillota</taxon>
        <taxon>Bacilli</taxon>
        <taxon>Bacillales</taxon>
        <taxon>Bacillaceae</taxon>
        <taxon>Bacillus</taxon>
        <taxon>Bacillus cereus group</taxon>
    </lineage>
</organism>
<dbReference type="AlphaFoldDB" id="A0A9X7M3N2"/>
<dbReference type="RefSeq" id="WP_208743530.1">
    <property type="nucleotide sequence ID" value="NZ_CP031778.1"/>
</dbReference>
<dbReference type="EMBL" id="CP031778">
    <property type="protein sequence ID" value="QDZ77428.1"/>
    <property type="molecule type" value="Genomic_DNA"/>
</dbReference>
<evidence type="ECO:0000313" key="1">
    <source>
        <dbReference type="EMBL" id="QDZ77428.1"/>
    </source>
</evidence>
<evidence type="ECO:0008006" key="3">
    <source>
        <dbReference type="Google" id="ProtNLM"/>
    </source>
</evidence>